<evidence type="ECO:0000256" key="2">
    <source>
        <dbReference type="SAM" id="MobiDB-lite"/>
    </source>
</evidence>
<keyword evidence="1" id="KW-0156">Chromatin regulator</keyword>
<dbReference type="SMART" id="SM00317">
    <property type="entry name" value="SET"/>
    <property type="match status" value="1"/>
</dbReference>
<feature type="domain" description="SET" evidence="3">
    <location>
        <begin position="72"/>
        <end position="196"/>
    </location>
</feature>
<feature type="region of interest" description="Disordered" evidence="2">
    <location>
        <begin position="409"/>
        <end position="501"/>
    </location>
</feature>
<dbReference type="PANTHER" id="PTHR46462:SF3">
    <property type="entry name" value="UPSET, ISOFORM A"/>
    <property type="match status" value="1"/>
</dbReference>
<dbReference type="SUPFAM" id="SSF82199">
    <property type="entry name" value="SET domain"/>
    <property type="match status" value="1"/>
</dbReference>
<keyword evidence="5" id="KW-1185">Reference proteome</keyword>
<dbReference type="Pfam" id="PF00856">
    <property type="entry name" value="SET"/>
    <property type="match status" value="1"/>
</dbReference>
<dbReference type="InterPro" id="IPR001214">
    <property type="entry name" value="SET_dom"/>
</dbReference>
<evidence type="ECO:0000259" key="3">
    <source>
        <dbReference type="SMART" id="SM00317"/>
    </source>
</evidence>
<dbReference type="Proteomes" id="UP001328107">
    <property type="component" value="Unassembled WGS sequence"/>
</dbReference>
<feature type="region of interest" description="Disordered" evidence="2">
    <location>
        <begin position="263"/>
        <end position="321"/>
    </location>
</feature>
<feature type="region of interest" description="Disordered" evidence="2">
    <location>
        <begin position="516"/>
        <end position="537"/>
    </location>
</feature>
<accession>A0AAN5I9G3</accession>
<gene>
    <name evidence="4" type="ORF">PMAYCL1PPCAC_27822</name>
</gene>
<dbReference type="InterPro" id="IPR046341">
    <property type="entry name" value="SET_dom_sf"/>
</dbReference>
<sequence length="602" mass="66659">QESLLDSLLDNITLPPSRARSKRAKRSESKLDKSAPNPYREMQQNEYSAVARLSLSLNPSAVAEFEIFNILRSTPRAVSMPEKPPRVLSLTRISPGGYIVELCGHVSLQNEYSNGNLVLGSLPDHTFLVEFEYEKFIIDASKCGNFARNVRRSCEPNAELNVLKTGTDLHVMIAAKQEIDEFIEITIAFDKDWKKQPRPPQGCACKRGAKCRLEMYFSKINMKSNERETSGVSGKTERPRRVSIDERLEMEFGFPIRRGAAMTVSTPLAPPSSLLRSDEPMISDEDLPRMLLGNRKREGGKTEETSNNDLPKTEPSHSRQETTLLSVHEIINEDAKLLSAPRAPPAARPTAVVRAFSAAISAPIESSGQENLTREEQAKSALIGGVKKEKAEAKEAPFVRSSVPAPLVNRVSTTGGRPTIGTPAAPPKEHEKLSSGMGKRKSGPLNEVQRAILAGNTSTTIHPPPTKKLVTEVKKVGKKKTSSAPRPSLNNHTYEQSQKENEKAIVEVTPSVRVHLPKEEKALSSGDGKKNTGEADEARVVENVAEVKEEKEMIPPSSLPFVSSIPREYIRPFTEEQAWERYQKIKREKDLAIQKALLARED</sequence>
<dbReference type="GO" id="GO:0034967">
    <property type="term" value="C:Set3 complex"/>
    <property type="evidence" value="ECO:0007669"/>
    <property type="project" value="TreeGrafter"/>
</dbReference>
<dbReference type="GO" id="GO:0070210">
    <property type="term" value="C:Rpd3L-Expanded complex"/>
    <property type="evidence" value="ECO:0007669"/>
    <property type="project" value="TreeGrafter"/>
</dbReference>
<dbReference type="EMBL" id="BTRK01000006">
    <property type="protein sequence ID" value="GMR57627.1"/>
    <property type="molecule type" value="Genomic_DNA"/>
</dbReference>
<dbReference type="AlphaFoldDB" id="A0AAN5I9G3"/>
<proteinExistence type="predicted"/>
<feature type="region of interest" description="Disordered" evidence="2">
    <location>
        <begin position="15"/>
        <end position="41"/>
    </location>
</feature>
<feature type="compositionally biased region" description="Basic and acidic residues" evidence="2">
    <location>
        <begin position="295"/>
        <end position="304"/>
    </location>
</feature>
<evidence type="ECO:0000313" key="4">
    <source>
        <dbReference type="EMBL" id="GMR57627.1"/>
    </source>
</evidence>
<feature type="compositionally biased region" description="Polar residues" evidence="2">
    <location>
        <begin position="482"/>
        <end position="496"/>
    </location>
</feature>
<evidence type="ECO:0000313" key="5">
    <source>
        <dbReference type="Proteomes" id="UP001328107"/>
    </source>
</evidence>
<feature type="non-terminal residue" evidence="4">
    <location>
        <position position="1"/>
    </location>
</feature>
<dbReference type="PANTHER" id="PTHR46462">
    <property type="entry name" value="UPSET, ISOFORM A"/>
    <property type="match status" value="1"/>
</dbReference>
<feature type="compositionally biased region" description="Basic and acidic residues" evidence="2">
    <location>
        <begin position="311"/>
        <end position="320"/>
    </location>
</feature>
<evidence type="ECO:0000256" key="1">
    <source>
        <dbReference type="ARBA" id="ARBA00022853"/>
    </source>
</evidence>
<dbReference type="GO" id="GO:0006355">
    <property type="term" value="P:regulation of DNA-templated transcription"/>
    <property type="evidence" value="ECO:0007669"/>
    <property type="project" value="TreeGrafter"/>
</dbReference>
<dbReference type="Gene3D" id="2.170.270.10">
    <property type="entry name" value="SET domain"/>
    <property type="match status" value="1"/>
</dbReference>
<name>A0AAN5I9G3_9BILA</name>
<comment type="caution">
    <text evidence="4">The sequence shown here is derived from an EMBL/GenBank/DDBJ whole genome shotgun (WGS) entry which is preliminary data.</text>
</comment>
<organism evidence="4 5">
    <name type="scientific">Pristionchus mayeri</name>
    <dbReference type="NCBI Taxonomy" id="1317129"/>
    <lineage>
        <taxon>Eukaryota</taxon>
        <taxon>Metazoa</taxon>
        <taxon>Ecdysozoa</taxon>
        <taxon>Nematoda</taxon>
        <taxon>Chromadorea</taxon>
        <taxon>Rhabditida</taxon>
        <taxon>Rhabditina</taxon>
        <taxon>Diplogasteromorpha</taxon>
        <taxon>Diplogasteroidea</taxon>
        <taxon>Neodiplogasteridae</taxon>
        <taxon>Pristionchus</taxon>
    </lineage>
</organism>
<protein>
    <recommendedName>
        <fullName evidence="3">SET domain-containing protein</fullName>
    </recommendedName>
</protein>
<reference evidence="5" key="1">
    <citation type="submission" date="2022-10" db="EMBL/GenBank/DDBJ databases">
        <title>Genome assembly of Pristionchus species.</title>
        <authorList>
            <person name="Yoshida K."/>
            <person name="Sommer R.J."/>
        </authorList>
    </citation>
    <scope>NUCLEOTIDE SEQUENCE [LARGE SCALE GENOMIC DNA]</scope>
    <source>
        <strain evidence="5">RS5460</strain>
    </source>
</reference>
<dbReference type="GO" id="GO:0006325">
    <property type="term" value="P:chromatin organization"/>
    <property type="evidence" value="ECO:0007669"/>
    <property type="project" value="UniProtKB-KW"/>
</dbReference>